<dbReference type="OrthoDB" id="245202at2"/>
<dbReference type="RefSeq" id="WP_145196417.1">
    <property type="nucleotide sequence ID" value="NZ_CP036267.1"/>
</dbReference>
<dbReference type="KEGG" id="tpol:Mal48_09020"/>
<dbReference type="EMBL" id="CP036267">
    <property type="protein sequence ID" value="QDT31667.1"/>
    <property type="molecule type" value="Genomic_DNA"/>
</dbReference>
<feature type="chain" id="PRO_5021997698" description="3-keto-alpha-glucoside-1,2-lyase/3-keto-2-hydroxy-glucal hydratase domain-containing protein" evidence="2">
    <location>
        <begin position="25"/>
        <end position="584"/>
    </location>
</feature>
<evidence type="ECO:0000256" key="1">
    <source>
        <dbReference type="SAM" id="MobiDB-lite"/>
    </source>
</evidence>
<evidence type="ECO:0000313" key="5">
    <source>
        <dbReference type="Proteomes" id="UP000315724"/>
    </source>
</evidence>
<feature type="compositionally biased region" description="Basic and acidic residues" evidence="1">
    <location>
        <begin position="468"/>
        <end position="488"/>
    </location>
</feature>
<dbReference type="GO" id="GO:0016787">
    <property type="term" value="F:hydrolase activity"/>
    <property type="evidence" value="ECO:0007669"/>
    <property type="project" value="InterPro"/>
</dbReference>
<protein>
    <recommendedName>
        <fullName evidence="3">3-keto-alpha-glucoside-1,2-lyase/3-keto-2-hydroxy-glucal hydratase domain-containing protein</fullName>
    </recommendedName>
</protein>
<feature type="region of interest" description="Disordered" evidence="1">
    <location>
        <begin position="468"/>
        <end position="492"/>
    </location>
</feature>
<name>A0A517QJD8_9PLAN</name>
<feature type="signal peptide" evidence="2">
    <location>
        <begin position="1"/>
        <end position="24"/>
    </location>
</feature>
<keyword evidence="5" id="KW-1185">Reference proteome</keyword>
<dbReference type="AlphaFoldDB" id="A0A517QJD8"/>
<dbReference type="InterPro" id="IPR010496">
    <property type="entry name" value="AL/BT2_dom"/>
</dbReference>
<evidence type="ECO:0000256" key="2">
    <source>
        <dbReference type="SAM" id="SignalP"/>
    </source>
</evidence>
<evidence type="ECO:0000259" key="3">
    <source>
        <dbReference type="Pfam" id="PF06439"/>
    </source>
</evidence>
<organism evidence="4 5">
    <name type="scientific">Thalassoglobus polymorphus</name>
    <dbReference type="NCBI Taxonomy" id="2527994"/>
    <lineage>
        <taxon>Bacteria</taxon>
        <taxon>Pseudomonadati</taxon>
        <taxon>Planctomycetota</taxon>
        <taxon>Planctomycetia</taxon>
        <taxon>Planctomycetales</taxon>
        <taxon>Planctomycetaceae</taxon>
        <taxon>Thalassoglobus</taxon>
    </lineage>
</organism>
<proteinExistence type="predicted"/>
<evidence type="ECO:0000313" key="4">
    <source>
        <dbReference type="EMBL" id="QDT31667.1"/>
    </source>
</evidence>
<dbReference type="Gene3D" id="3.40.50.880">
    <property type="match status" value="1"/>
</dbReference>
<reference evidence="4 5" key="1">
    <citation type="submission" date="2019-02" db="EMBL/GenBank/DDBJ databases">
        <title>Deep-cultivation of Planctomycetes and their phenomic and genomic characterization uncovers novel biology.</title>
        <authorList>
            <person name="Wiegand S."/>
            <person name="Jogler M."/>
            <person name="Boedeker C."/>
            <person name="Pinto D."/>
            <person name="Vollmers J."/>
            <person name="Rivas-Marin E."/>
            <person name="Kohn T."/>
            <person name="Peeters S.H."/>
            <person name="Heuer A."/>
            <person name="Rast P."/>
            <person name="Oberbeckmann S."/>
            <person name="Bunk B."/>
            <person name="Jeske O."/>
            <person name="Meyerdierks A."/>
            <person name="Storesund J.E."/>
            <person name="Kallscheuer N."/>
            <person name="Luecker S."/>
            <person name="Lage O.M."/>
            <person name="Pohl T."/>
            <person name="Merkel B.J."/>
            <person name="Hornburger P."/>
            <person name="Mueller R.-W."/>
            <person name="Bruemmer F."/>
            <person name="Labrenz M."/>
            <person name="Spormann A.M."/>
            <person name="Op den Camp H."/>
            <person name="Overmann J."/>
            <person name="Amann R."/>
            <person name="Jetten M.S.M."/>
            <person name="Mascher T."/>
            <person name="Medema M.H."/>
            <person name="Devos D.P."/>
            <person name="Kaster A.-K."/>
            <person name="Ovreas L."/>
            <person name="Rohde M."/>
            <person name="Galperin M.Y."/>
            <person name="Jogler C."/>
        </authorList>
    </citation>
    <scope>NUCLEOTIDE SEQUENCE [LARGE SCALE GENOMIC DNA]</scope>
    <source>
        <strain evidence="4 5">Mal48</strain>
    </source>
</reference>
<dbReference type="Pfam" id="PF06439">
    <property type="entry name" value="3keto-disac_hyd"/>
    <property type="match status" value="1"/>
</dbReference>
<dbReference type="InterPro" id="IPR029062">
    <property type="entry name" value="Class_I_gatase-like"/>
</dbReference>
<dbReference type="SUPFAM" id="SSF52317">
    <property type="entry name" value="Class I glutamine amidotransferase-like"/>
    <property type="match status" value="1"/>
</dbReference>
<accession>A0A517QJD8</accession>
<feature type="domain" description="3-keto-alpha-glucoside-1,2-lyase/3-keto-2-hydroxy-glucal hydratase" evidence="3">
    <location>
        <begin position="29"/>
        <end position="232"/>
    </location>
</feature>
<dbReference type="Proteomes" id="UP000315724">
    <property type="component" value="Chromosome"/>
</dbReference>
<keyword evidence="2" id="KW-0732">Signal</keyword>
<sequence length="584" mass="65495" precursor="true">MLPCFKLDALVACFVLIATTSVSIGGETVDLFNGKNFDGWVQHGGKAEYTIEGDVIVGTSVQDTPNSFLCTKKHYGDFILEVEFKVDPGLNSGIQIRSNVYDEDREVVTKASDGKTRKRKVAAGRVHGYQVEIDPSPRAWSGGIYDEGRRGWLNNLEGEKNKPAREAFKQNEWNHYKVAAIGDSIKTWINGVPAADLKDDMTPSGFIALQVHGIGKDQKKVGKQIRWRNIKLQEVKLAKADKQKADKQKEDKQYVEYKGKAGPGKGKKVVLIAGDEEYRSEEVLPQLGKILSQRHGFDCRVVFPIDPESGQINPNYGKNIPGLEALEDADLMIILTRFRALPDDQMQYIDNYLKSGKPVIGMRTSTHAFNFPKESKWAHYGNYYNGEMKEWQDGFGRLVLGEHWISHHGKHKVQSTRGVIVDEQKDHPILQGVGKIWGPTDVYGVRLPLPGDSQPLVLGQVVNRKGDAEKGDPLYGMRETDTEPDKSKNSPMMPVVWTKTYELPDGKKGQVVNTTMGSSTDFLNEGVRRILVNAAYSLTGLENKIPETGTNVDIVGEFEPTAYEFRRGDYWPKRNMRVEEHELN</sequence>
<dbReference type="Gene3D" id="2.60.120.560">
    <property type="entry name" value="Exo-inulinase, domain 1"/>
    <property type="match status" value="1"/>
</dbReference>
<gene>
    <name evidence="4" type="ORF">Mal48_09020</name>
</gene>